<dbReference type="Gene3D" id="3.40.50.10190">
    <property type="entry name" value="BRCT domain"/>
    <property type="match status" value="2"/>
</dbReference>
<comment type="cofactor">
    <cofactor evidence="1">
        <name>Mg(2+)</name>
        <dbReference type="ChEBI" id="CHEBI:18420"/>
    </cofactor>
</comment>
<evidence type="ECO:0000313" key="21">
    <source>
        <dbReference type="Proteomes" id="UP000636709"/>
    </source>
</evidence>
<protein>
    <recommendedName>
        <fullName evidence="15">DNA ligase</fullName>
        <ecNumber evidence="15">6.5.1.1</ecNumber>
    </recommendedName>
</protein>
<dbReference type="FunFam" id="1.10.3260.10:FF:000005">
    <property type="entry name" value="DNA ligase"/>
    <property type="match status" value="1"/>
</dbReference>
<dbReference type="CDD" id="cd07903">
    <property type="entry name" value="Adenylation_DNA_ligase_IV"/>
    <property type="match status" value="1"/>
</dbReference>
<dbReference type="FunFam" id="2.40.50.140:FF:000173">
    <property type="entry name" value="DNA ligase"/>
    <property type="match status" value="1"/>
</dbReference>
<proteinExistence type="inferred from homology"/>
<evidence type="ECO:0000256" key="4">
    <source>
        <dbReference type="ARBA" id="ARBA00022598"/>
    </source>
</evidence>
<feature type="compositionally biased region" description="Basic and acidic residues" evidence="17">
    <location>
        <begin position="1237"/>
        <end position="1251"/>
    </location>
</feature>
<feature type="domain" description="BRCT" evidence="19">
    <location>
        <begin position="975"/>
        <end position="1052"/>
    </location>
</feature>
<evidence type="ECO:0000259" key="18">
    <source>
        <dbReference type="PROSITE" id="PS50160"/>
    </source>
</evidence>
<dbReference type="SUPFAM" id="SSF50249">
    <property type="entry name" value="Nucleic acid-binding proteins"/>
    <property type="match status" value="1"/>
</dbReference>
<evidence type="ECO:0000256" key="1">
    <source>
        <dbReference type="ARBA" id="ARBA00001946"/>
    </source>
</evidence>
<feature type="compositionally biased region" description="Basic and acidic residues" evidence="17">
    <location>
        <begin position="1179"/>
        <end position="1189"/>
    </location>
</feature>
<dbReference type="GO" id="GO:0071897">
    <property type="term" value="P:DNA biosynthetic process"/>
    <property type="evidence" value="ECO:0007669"/>
    <property type="project" value="InterPro"/>
</dbReference>
<dbReference type="GO" id="GO:0006297">
    <property type="term" value="P:nucleotide-excision repair, DNA gap filling"/>
    <property type="evidence" value="ECO:0007669"/>
    <property type="project" value="TreeGrafter"/>
</dbReference>
<keyword evidence="9 15" id="KW-0067">ATP-binding</keyword>
<comment type="similarity">
    <text evidence="3 16">Belongs to the ATP-dependent DNA ligase family.</text>
</comment>
<keyword evidence="11 15" id="KW-0233">DNA recombination</keyword>
<keyword evidence="6" id="KW-0677">Repeat</keyword>
<keyword evidence="4 15" id="KW-0436">Ligase</keyword>
<keyword evidence="7 15" id="KW-0547">Nucleotide-binding</keyword>
<dbReference type="FunFam" id="3.40.50.10190:FF:000044">
    <property type="entry name" value="DNA ligase"/>
    <property type="match status" value="1"/>
</dbReference>
<evidence type="ECO:0000256" key="16">
    <source>
        <dbReference type="RuleBase" id="RU004196"/>
    </source>
</evidence>
<dbReference type="GO" id="GO:0006303">
    <property type="term" value="P:double-strand break repair via nonhomologous end joining"/>
    <property type="evidence" value="ECO:0007669"/>
    <property type="project" value="TreeGrafter"/>
</dbReference>
<evidence type="ECO:0000259" key="19">
    <source>
        <dbReference type="PROSITE" id="PS50172"/>
    </source>
</evidence>
<comment type="caution">
    <text evidence="20">The sequence shown here is derived from an EMBL/GenBank/DDBJ whole genome shotgun (WGS) entry which is preliminary data.</text>
</comment>
<feature type="compositionally biased region" description="Basic and acidic residues" evidence="17">
    <location>
        <begin position="1064"/>
        <end position="1088"/>
    </location>
</feature>
<evidence type="ECO:0000256" key="13">
    <source>
        <dbReference type="ARBA" id="ARBA00023242"/>
    </source>
</evidence>
<dbReference type="SUPFAM" id="SSF56091">
    <property type="entry name" value="DNA ligase/mRNA capping enzyme, catalytic domain"/>
    <property type="match status" value="1"/>
</dbReference>
<evidence type="ECO:0000256" key="14">
    <source>
        <dbReference type="ARBA" id="ARBA00034003"/>
    </source>
</evidence>
<dbReference type="InterPro" id="IPR029710">
    <property type="entry name" value="LIG4"/>
</dbReference>
<keyword evidence="8 15" id="KW-0227">DNA damage</keyword>
<dbReference type="InterPro" id="IPR012308">
    <property type="entry name" value="DNA_ligase_ATP-dep_N"/>
</dbReference>
<sequence length="1362" mass="153043">MLTCWHLTIFFSEKHALNQLSPAKPDGRRAWETDQPSRSPPNWPILTVQKKLAHFNFSPDCSSARLFLCQLAFASVSPDSSRFLSSLEKLEGKTQPAGGTAGVGAPQPSRPARAFGWSEPAGSVRRLHVRFDLRLHAPPPSMAAKVRFGLLVAMFQAMSSDKGSAKKRSRLRAFLDRAYVPYGGRDDFFSALRLVLPGLDRERGTYGLKEAALAAVLVDALGIAKDSPDAVRLINWRRGGGYRNAGNFALVAAEVLQRRQGLTSGGLMIKDVNDALDRLAATENRSEKASILSSLIKKTNAHEMKWLLMIILKDLKLGISEKSIFDEFHPDAQDLFNVTCDLKFVCEKLNDRSQRHKRQDIELGKAVRPQLAMRVRDASAAWKKLHGKQVVAECKFDGDRIQIHKNGEEIHFFSRSFLDHSEYAPGMSKVIKENILVDRCILDGEMLVWDTVLNRFAEFGSNQEIAKAAREGLETDRQQCVDVAFDILYAGDTSVIHQSLTERQEILQKVVKPLKGHLEILIPTGGLNARRPSDEPCWSIIAHNLEDVEKFFKDTIDNRDEGIILKDLDSKWEPGDRNGKWLKLKPDYIHAGSDLDVIIIGGYYGSGRRGGEVAQFLVGLAVPSDDNSYPKRFLSFCRVGTGLSDEERDALVTKLKPYFMKNEYPKKQPKFYEVTNNSKERPDVWIESPDKSVIMSITSDIRTIKSEVFAAPYCLRFPRIQRVRYDKPWHECLDVQAFVDIVHSSNGTTQRAADDNGLKNNGTKRSRTIKKGEKKKNVSVIPSHLMKTDVSGLKGETMIFANMIFYFVNIPSSYNLDYFHKLVVENGGSFSMNLNDSATHCIAAEKKGIKYQAAIRQGRIIHYGWILDCCKEKRPLHLQPKYILYIADFARHKFPEEIDSYADYYFCDIDIADLKQIFSNIDKVSGDSNMVNQYKKKHCIDERFCFFQDCCVYFHIPPSVNADYNVISDIALKRVKQDLTMHGGQVCSSIVPATHLVVVSVLQTYNFDTLYRSFSPAERRYLHDKRLHVVSNKWLEESVEKQMKLSETAYNLKPDTLEELEIERSEENVRPLDHKIEEHKVVEREHAKHAPRKRSRAASSSRAAKAAPRPVRRTRARRGNQPAKIDDDVGSEESLPGECQDAQTMDTDYTSNEIGKGMSKEEQGMPRTASRPVLRTRARRENQHAKIDDGGSEGMEPCETGKYQKFDVDYVSKMEGDNSDKDLGPPPGAQFVTLGDQEPKGLEPNVLEEKPGSSFQRTSAAEVMSSAPGEKIEQMVDPLHAMLLDMIPTLSQTRTEDASRVPLNKTEKAPPGVGSYTPKSDIPVPDAGAGTSGVPAPDPNGAPPKKKKVSYKDVASELLKDW</sequence>
<dbReference type="NCBIfam" id="TIGR00574">
    <property type="entry name" value="dnl1"/>
    <property type="match status" value="1"/>
</dbReference>
<dbReference type="PROSITE" id="PS50172">
    <property type="entry name" value="BRCT"/>
    <property type="match status" value="2"/>
</dbReference>
<evidence type="ECO:0000256" key="10">
    <source>
        <dbReference type="ARBA" id="ARBA00022842"/>
    </source>
</evidence>
<feature type="region of interest" description="Disordered" evidence="17">
    <location>
        <begin position="1064"/>
        <end position="1202"/>
    </location>
</feature>
<dbReference type="SUPFAM" id="SSF52113">
    <property type="entry name" value="BRCT domain"/>
    <property type="match status" value="2"/>
</dbReference>
<dbReference type="SUPFAM" id="SSF117018">
    <property type="entry name" value="ATP-dependent DNA ligase DNA-binding domain"/>
    <property type="match status" value="1"/>
</dbReference>
<accession>A0A835DZP1</accession>
<keyword evidence="5" id="KW-0479">Metal-binding</keyword>
<dbReference type="OrthoDB" id="151490at2759"/>
<dbReference type="GO" id="GO:0046872">
    <property type="term" value="F:metal ion binding"/>
    <property type="evidence" value="ECO:0007669"/>
    <property type="project" value="UniProtKB-KW"/>
</dbReference>
<dbReference type="GO" id="GO:0006310">
    <property type="term" value="P:DNA recombination"/>
    <property type="evidence" value="ECO:0007669"/>
    <property type="project" value="UniProtKB-KW"/>
</dbReference>
<evidence type="ECO:0000256" key="7">
    <source>
        <dbReference type="ARBA" id="ARBA00022741"/>
    </source>
</evidence>
<dbReference type="FunFam" id="3.30.470.30:FF:000014">
    <property type="entry name" value="DNA ligase"/>
    <property type="match status" value="1"/>
</dbReference>
<evidence type="ECO:0000256" key="3">
    <source>
        <dbReference type="ARBA" id="ARBA00007572"/>
    </source>
</evidence>
<dbReference type="EC" id="6.5.1.1" evidence="15"/>
<feature type="region of interest" description="Disordered" evidence="17">
    <location>
        <begin position="747"/>
        <end position="769"/>
    </location>
</feature>
<evidence type="ECO:0000256" key="12">
    <source>
        <dbReference type="ARBA" id="ARBA00023204"/>
    </source>
</evidence>
<dbReference type="GO" id="GO:0005524">
    <property type="term" value="F:ATP binding"/>
    <property type="evidence" value="ECO:0007669"/>
    <property type="project" value="UniProtKB-KW"/>
</dbReference>
<dbReference type="GO" id="GO:0003677">
    <property type="term" value="F:DNA binding"/>
    <property type="evidence" value="ECO:0007669"/>
    <property type="project" value="InterPro"/>
</dbReference>
<evidence type="ECO:0000313" key="20">
    <source>
        <dbReference type="EMBL" id="KAF8651563.1"/>
    </source>
</evidence>
<evidence type="ECO:0000256" key="8">
    <source>
        <dbReference type="ARBA" id="ARBA00022763"/>
    </source>
</evidence>
<evidence type="ECO:0000256" key="2">
    <source>
        <dbReference type="ARBA" id="ARBA00004123"/>
    </source>
</evidence>
<dbReference type="Proteomes" id="UP000636709">
    <property type="component" value="Unassembled WGS sequence"/>
</dbReference>
<dbReference type="InterPro" id="IPR016059">
    <property type="entry name" value="DNA_ligase_ATP-dep_CS"/>
</dbReference>
<feature type="compositionally biased region" description="Polar residues" evidence="17">
    <location>
        <begin position="1141"/>
        <end position="1153"/>
    </location>
</feature>
<dbReference type="InterPro" id="IPR012310">
    <property type="entry name" value="DNA_ligase_ATP-dep_cent"/>
</dbReference>
<dbReference type="InterPro" id="IPR036599">
    <property type="entry name" value="DNA_ligase_N_sf"/>
</dbReference>
<dbReference type="EMBL" id="JACEFO010002677">
    <property type="protein sequence ID" value="KAF8651563.1"/>
    <property type="molecule type" value="Genomic_DNA"/>
</dbReference>
<dbReference type="InterPro" id="IPR012309">
    <property type="entry name" value="DNA_ligase_ATP-dep_C"/>
</dbReference>
<evidence type="ECO:0000256" key="5">
    <source>
        <dbReference type="ARBA" id="ARBA00022723"/>
    </source>
</evidence>
<feature type="domain" description="BRCT" evidence="19">
    <location>
        <begin position="795"/>
        <end position="883"/>
    </location>
</feature>
<keyword evidence="21" id="KW-1185">Reference proteome</keyword>
<feature type="region of interest" description="Disordered" evidence="17">
    <location>
        <begin position="1214"/>
        <end position="1269"/>
    </location>
</feature>
<dbReference type="InterPro" id="IPR000977">
    <property type="entry name" value="DNA_ligase_ATP-dep"/>
</dbReference>
<dbReference type="PROSITE" id="PS00333">
    <property type="entry name" value="DNA_LIGASE_A2"/>
    <property type="match status" value="1"/>
</dbReference>
<dbReference type="InterPro" id="IPR036420">
    <property type="entry name" value="BRCT_dom_sf"/>
</dbReference>
<feature type="domain" description="ATP-dependent DNA ligase family profile" evidence="18">
    <location>
        <begin position="484"/>
        <end position="622"/>
    </location>
</feature>
<evidence type="ECO:0000256" key="6">
    <source>
        <dbReference type="ARBA" id="ARBA00022737"/>
    </source>
</evidence>
<evidence type="ECO:0000256" key="15">
    <source>
        <dbReference type="RuleBase" id="RU000617"/>
    </source>
</evidence>
<keyword evidence="12 15" id="KW-0234">DNA repair</keyword>
<keyword evidence="10" id="KW-0460">Magnesium</keyword>
<dbReference type="FunFam" id="3.40.50.10190:FF:000072">
    <property type="entry name" value="DNA ligase"/>
    <property type="match status" value="1"/>
</dbReference>
<evidence type="ECO:0000256" key="17">
    <source>
        <dbReference type="SAM" id="MobiDB-lite"/>
    </source>
</evidence>
<dbReference type="InterPro" id="IPR001357">
    <property type="entry name" value="BRCT_dom"/>
</dbReference>
<dbReference type="InterPro" id="IPR012340">
    <property type="entry name" value="NA-bd_OB-fold"/>
</dbReference>
<dbReference type="Pfam" id="PF04679">
    <property type="entry name" value="DNA_ligase_A_C"/>
    <property type="match status" value="1"/>
</dbReference>
<dbReference type="InterPro" id="IPR021536">
    <property type="entry name" value="DNA_ligase_IV_dom"/>
</dbReference>
<feature type="compositionally biased region" description="Low complexity" evidence="17">
    <location>
        <begin position="1097"/>
        <end position="1109"/>
    </location>
</feature>
<comment type="catalytic activity">
    <reaction evidence="14 15">
        <text>ATP + (deoxyribonucleotide)n-3'-hydroxyl + 5'-phospho-(deoxyribonucleotide)m = (deoxyribonucleotide)n+m + AMP + diphosphate.</text>
        <dbReference type="EC" id="6.5.1.1"/>
    </reaction>
</comment>
<evidence type="ECO:0000256" key="11">
    <source>
        <dbReference type="ARBA" id="ARBA00023172"/>
    </source>
</evidence>
<dbReference type="InterPro" id="IPR044125">
    <property type="entry name" value="Adenylation_DNA_ligase_IV"/>
</dbReference>
<name>A0A835DZP1_9POAL</name>
<dbReference type="Gene3D" id="2.40.50.140">
    <property type="entry name" value="Nucleic acid-binding proteins"/>
    <property type="match status" value="1"/>
</dbReference>
<dbReference type="SMART" id="SM00292">
    <property type="entry name" value="BRCT"/>
    <property type="match status" value="1"/>
</dbReference>
<dbReference type="Pfam" id="PF04675">
    <property type="entry name" value="DNA_ligase_A_N"/>
    <property type="match status" value="1"/>
</dbReference>
<dbReference type="CDD" id="cd07968">
    <property type="entry name" value="OBF_DNA_ligase_IV"/>
    <property type="match status" value="1"/>
</dbReference>
<feature type="region of interest" description="Disordered" evidence="17">
    <location>
        <begin position="21"/>
        <end position="42"/>
    </location>
</feature>
<dbReference type="PROSITE" id="PS50160">
    <property type="entry name" value="DNA_LIGASE_A3"/>
    <property type="match status" value="1"/>
</dbReference>
<dbReference type="GO" id="GO:0032807">
    <property type="term" value="C:DNA ligase IV complex"/>
    <property type="evidence" value="ECO:0007669"/>
    <property type="project" value="TreeGrafter"/>
</dbReference>
<dbReference type="GO" id="GO:0003910">
    <property type="term" value="F:DNA ligase (ATP) activity"/>
    <property type="evidence" value="ECO:0007669"/>
    <property type="project" value="UniProtKB-EC"/>
</dbReference>
<dbReference type="Pfam" id="PF16589">
    <property type="entry name" value="BRCT_2"/>
    <property type="match status" value="1"/>
</dbReference>
<dbReference type="PANTHER" id="PTHR45997:SF1">
    <property type="entry name" value="DNA LIGASE 4"/>
    <property type="match status" value="1"/>
</dbReference>
<dbReference type="Pfam" id="PF01068">
    <property type="entry name" value="DNA_ligase_A_M"/>
    <property type="match status" value="1"/>
</dbReference>
<organism evidence="20 21">
    <name type="scientific">Digitaria exilis</name>
    <dbReference type="NCBI Taxonomy" id="1010633"/>
    <lineage>
        <taxon>Eukaryota</taxon>
        <taxon>Viridiplantae</taxon>
        <taxon>Streptophyta</taxon>
        <taxon>Embryophyta</taxon>
        <taxon>Tracheophyta</taxon>
        <taxon>Spermatophyta</taxon>
        <taxon>Magnoliopsida</taxon>
        <taxon>Liliopsida</taxon>
        <taxon>Poales</taxon>
        <taxon>Poaceae</taxon>
        <taxon>PACMAD clade</taxon>
        <taxon>Panicoideae</taxon>
        <taxon>Panicodae</taxon>
        <taxon>Paniceae</taxon>
        <taxon>Anthephorinae</taxon>
        <taxon>Digitaria</taxon>
    </lineage>
</organism>
<keyword evidence="13" id="KW-0539">Nucleus</keyword>
<evidence type="ECO:0000256" key="9">
    <source>
        <dbReference type="ARBA" id="ARBA00022840"/>
    </source>
</evidence>
<dbReference type="Pfam" id="PF11411">
    <property type="entry name" value="DNA_ligase_IV"/>
    <property type="match status" value="1"/>
</dbReference>
<dbReference type="Gene3D" id="1.10.3260.10">
    <property type="entry name" value="DNA ligase, ATP-dependent, N-terminal domain"/>
    <property type="match status" value="1"/>
</dbReference>
<dbReference type="Gene3D" id="3.30.470.30">
    <property type="entry name" value="DNA ligase/mRNA capping enzyme"/>
    <property type="match status" value="1"/>
</dbReference>
<gene>
    <name evidence="20" type="ORF">HU200_063384</name>
</gene>
<comment type="subcellular location">
    <subcellularLocation>
        <location evidence="2">Nucleus</location>
    </subcellularLocation>
</comment>
<dbReference type="PANTHER" id="PTHR45997">
    <property type="entry name" value="DNA LIGASE 4"/>
    <property type="match status" value="1"/>
</dbReference>
<dbReference type="PROSITE" id="PS00697">
    <property type="entry name" value="DNA_LIGASE_A1"/>
    <property type="match status" value="1"/>
</dbReference>
<feature type="region of interest" description="Disordered" evidence="17">
    <location>
        <begin position="1290"/>
        <end position="1352"/>
    </location>
</feature>
<feature type="compositionally biased region" description="Basic and acidic residues" evidence="17">
    <location>
        <begin position="1214"/>
        <end position="1223"/>
    </location>
</feature>
<reference evidence="20" key="1">
    <citation type="submission" date="2020-07" db="EMBL/GenBank/DDBJ databases">
        <title>Genome sequence and genetic diversity analysis of an under-domesticated orphan crop, white fonio (Digitaria exilis).</title>
        <authorList>
            <person name="Bennetzen J.L."/>
            <person name="Chen S."/>
            <person name="Ma X."/>
            <person name="Wang X."/>
            <person name="Yssel A.E.J."/>
            <person name="Chaluvadi S.R."/>
            <person name="Johnson M."/>
            <person name="Gangashetty P."/>
            <person name="Hamidou F."/>
            <person name="Sanogo M.D."/>
            <person name="Zwaenepoel A."/>
            <person name="Wallace J."/>
            <person name="Van De Peer Y."/>
            <person name="Van Deynze A."/>
        </authorList>
    </citation>
    <scope>NUCLEOTIDE SEQUENCE</scope>
    <source>
        <tissue evidence="20">Leaves</tissue>
    </source>
</reference>